<proteinExistence type="predicted"/>
<dbReference type="EMBL" id="HBIN01014882">
    <property type="protein sequence ID" value="CAE0441147.1"/>
    <property type="molecule type" value="Transcribed_RNA"/>
</dbReference>
<name>A0A7S3PJA1_9STRA</name>
<accession>A0A7S3PJA1</accession>
<sequence>MFKSTIATSPAGLEYLKLIGFQGEEFRGARPRHFVLKSKSTDLARLWMGKAVLEKEKEGLIYATAQEQMRFQNALQQSLKSANEEEQKRRAEYKEKLSKEPEAKAGIAVIKVFLGNDIQHSRRFFCDDTLMSVVQWLGTLSSVIPDKLLLSEWDLVDVSLYPGKHIPVCDNLGSTLQSLQWFPSGQIEIRAHKQ</sequence>
<dbReference type="AlphaFoldDB" id="A0A7S3PJA1"/>
<protein>
    <recommendedName>
        <fullName evidence="2">UBX domain-containing protein</fullName>
    </recommendedName>
</protein>
<reference evidence="1" key="1">
    <citation type="submission" date="2021-01" db="EMBL/GenBank/DDBJ databases">
        <authorList>
            <person name="Corre E."/>
            <person name="Pelletier E."/>
            <person name="Niang G."/>
            <person name="Scheremetjew M."/>
            <person name="Finn R."/>
            <person name="Kale V."/>
            <person name="Holt S."/>
            <person name="Cochrane G."/>
            <person name="Meng A."/>
            <person name="Brown T."/>
            <person name="Cohen L."/>
        </authorList>
    </citation>
    <scope>NUCLEOTIDE SEQUENCE</scope>
    <source>
        <strain evidence="1">GSBS06</strain>
    </source>
</reference>
<evidence type="ECO:0008006" key="2">
    <source>
        <dbReference type="Google" id="ProtNLM"/>
    </source>
</evidence>
<gene>
    <name evidence="1" type="ORF">ASTO00021_LOCUS11288</name>
</gene>
<evidence type="ECO:0000313" key="1">
    <source>
        <dbReference type="EMBL" id="CAE0441147.1"/>
    </source>
</evidence>
<organism evidence="1">
    <name type="scientific">Aplanochytrium stocchinoi</name>
    <dbReference type="NCBI Taxonomy" id="215587"/>
    <lineage>
        <taxon>Eukaryota</taxon>
        <taxon>Sar</taxon>
        <taxon>Stramenopiles</taxon>
        <taxon>Bigyra</taxon>
        <taxon>Labyrinthulomycetes</taxon>
        <taxon>Thraustochytrida</taxon>
        <taxon>Thraustochytriidae</taxon>
        <taxon>Aplanochytrium</taxon>
    </lineage>
</organism>